<reference evidence="3" key="2">
    <citation type="submission" date="2025-08" db="UniProtKB">
        <authorList>
            <consortium name="Ensembl"/>
        </authorList>
    </citation>
    <scope>IDENTIFICATION</scope>
</reference>
<accession>A0AAY5F6E6</accession>
<dbReference type="InterPro" id="IPR052212">
    <property type="entry name" value="PH-like_domain"/>
</dbReference>
<dbReference type="Gene3D" id="2.60.200.20">
    <property type="match status" value="1"/>
</dbReference>
<proteinExistence type="predicted"/>
<sequence>AERPHLVSLGSGRLSTAITLLALPEGRTTLGHGATDINVHGPGVAGLHCFIENKAGVITLHPCGNPCSMDGLPVTKPARLSQGCMLCFGQSSFFRFNHPEEAFRMKSMQTEAEGPSVTSAPRTGEDSESLVNGNHQSAAAKCHAAPCERALLDHSAMVSSMEKDLQDIMDSLIMDDPQVPSSSELKMRSVPHTDHSSLSPMLNGGGRYLLSPPTSPGAIDWELQLDSGRHLRFHHGNAIVVLLGGGLVRSVVWNEPTDSISIAEVFIHACMLNFSFVCPYQTVAVHRGHTAGGVTAQSSKL</sequence>
<dbReference type="Ensembl" id="ENSEEET00000061203.1">
    <property type="protein sequence ID" value="ENSEEEP00000064464.1"/>
    <property type="gene ID" value="ENSEEEG00000024865.1"/>
</dbReference>
<evidence type="ECO:0000256" key="1">
    <source>
        <dbReference type="SAM" id="MobiDB-lite"/>
    </source>
</evidence>
<name>A0AAY5F6E6_ELEEL</name>
<dbReference type="GO" id="GO:0070507">
    <property type="term" value="P:regulation of microtubule cytoskeleton organization"/>
    <property type="evidence" value="ECO:0007669"/>
    <property type="project" value="TreeGrafter"/>
</dbReference>
<evidence type="ECO:0000313" key="3">
    <source>
        <dbReference type="Ensembl" id="ENSEEEP00000064464.1"/>
    </source>
</evidence>
<dbReference type="Proteomes" id="UP000314983">
    <property type="component" value="Chromosome 15"/>
</dbReference>
<dbReference type="PANTHER" id="PTHR12156:SF30">
    <property type="entry name" value="PLECKSTRIN HOMOLOGY-LIKE DOMAIN FAMILY B MEMBER 1 ISOFORM X1"/>
    <property type="match status" value="1"/>
</dbReference>
<feature type="region of interest" description="Disordered" evidence="1">
    <location>
        <begin position="108"/>
        <end position="132"/>
    </location>
</feature>
<dbReference type="SUPFAM" id="SSF49879">
    <property type="entry name" value="SMAD/FHA domain"/>
    <property type="match status" value="1"/>
</dbReference>
<dbReference type="InterPro" id="IPR000253">
    <property type="entry name" value="FHA_dom"/>
</dbReference>
<dbReference type="GeneTree" id="ENSGT00940000155231"/>
<reference evidence="3 4" key="1">
    <citation type="submission" date="2020-05" db="EMBL/GenBank/DDBJ databases">
        <title>Electrophorus electricus (electric eel) genome, fEleEle1, primary haplotype.</title>
        <authorList>
            <person name="Myers G."/>
            <person name="Meyer A."/>
            <person name="Fedrigo O."/>
            <person name="Formenti G."/>
            <person name="Rhie A."/>
            <person name="Tracey A."/>
            <person name="Sims Y."/>
            <person name="Jarvis E.D."/>
        </authorList>
    </citation>
    <scope>NUCLEOTIDE SEQUENCE [LARGE SCALE GENOMIC DNA]</scope>
</reference>
<feature type="domain" description="FHA" evidence="2">
    <location>
        <begin position="32"/>
        <end position="89"/>
    </location>
</feature>
<dbReference type="PANTHER" id="PTHR12156">
    <property type="entry name" value="PLECKSTRIN HOMOLOGY-LIKE DOMAIN, FAMILY B, MEMBER 3"/>
    <property type="match status" value="1"/>
</dbReference>
<evidence type="ECO:0000259" key="2">
    <source>
        <dbReference type="Pfam" id="PF00498"/>
    </source>
</evidence>
<dbReference type="FunFam" id="2.60.200.20:FF:000004">
    <property type="entry name" value="pleckstrin homology-like domain family B member 1 isoform X1"/>
    <property type="match status" value="1"/>
</dbReference>
<reference evidence="3" key="3">
    <citation type="submission" date="2025-09" db="UniProtKB">
        <authorList>
            <consortium name="Ensembl"/>
        </authorList>
    </citation>
    <scope>IDENTIFICATION</scope>
</reference>
<dbReference type="CDD" id="cd22713">
    <property type="entry name" value="FHA_PHLB1"/>
    <property type="match status" value="1"/>
</dbReference>
<evidence type="ECO:0000313" key="4">
    <source>
        <dbReference type="Proteomes" id="UP000314983"/>
    </source>
</evidence>
<organism evidence="3 4">
    <name type="scientific">Electrophorus electricus</name>
    <name type="common">Electric eel</name>
    <name type="synonym">Gymnotus electricus</name>
    <dbReference type="NCBI Taxonomy" id="8005"/>
    <lineage>
        <taxon>Eukaryota</taxon>
        <taxon>Metazoa</taxon>
        <taxon>Chordata</taxon>
        <taxon>Craniata</taxon>
        <taxon>Vertebrata</taxon>
        <taxon>Euteleostomi</taxon>
        <taxon>Actinopterygii</taxon>
        <taxon>Neopterygii</taxon>
        <taxon>Teleostei</taxon>
        <taxon>Ostariophysi</taxon>
        <taxon>Gymnotiformes</taxon>
        <taxon>Gymnotoidei</taxon>
        <taxon>Gymnotidae</taxon>
        <taxon>Electrophorus</taxon>
    </lineage>
</organism>
<protein>
    <recommendedName>
        <fullName evidence="2">FHA domain-containing protein</fullName>
    </recommendedName>
</protein>
<dbReference type="GO" id="GO:0045180">
    <property type="term" value="C:basal cortex"/>
    <property type="evidence" value="ECO:0007669"/>
    <property type="project" value="TreeGrafter"/>
</dbReference>
<dbReference type="Pfam" id="PF00498">
    <property type="entry name" value="FHA"/>
    <property type="match status" value="1"/>
</dbReference>
<dbReference type="AlphaFoldDB" id="A0AAY5F6E6"/>
<dbReference type="InterPro" id="IPR008984">
    <property type="entry name" value="SMAD_FHA_dom_sf"/>
</dbReference>
<keyword evidence="4" id="KW-1185">Reference proteome</keyword>